<proteinExistence type="inferred from homology"/>
<evidence type="ECO:0000313" key="2">
    <source>
        <dbReference type="EMBL" id="ESR37876.1"/>
    </source>
</evidence>
<evidence type="ECO:0000313" key="3">
    <source>
        <dbReference type="Proteomes" id="UP000030687"/>
    </source>
</evidence>
<gene>
    <name evidence="2" type="ORF">CICLE_v10028554mg</name>
</gene>
<dbReference type="PANTHER" id="PTHR14464">
    <property type="entry name" value="EXONUCLEASE V"/>
    <property type="match status" value="1"/>
</dbReference>
<dbReference type="InterPro" id="IPR011604">
    <property type="entry name" value="PDDEXK-like_dom_sf"/>
</dbReference>
<dbReference type="OrthoDB" id="354769at2759"/>
<name>V4SLD5_CITCL</name>
<protein>
    <recommendedName>
        <fullName evidence="4">Exonuclease V, chloroplastic</fullName>
    </recommendedName>
</protein>
<dbReference type="KEGG" id="cic:CICLE_v10028554mg"/>
<dbReference type="EMBL" id="KI536978">
    <property type="protein sequence ID" value="ESR37876.1"/>
    <property type="molecule type" value="Genomic_DNA"/>
</dbReference>
<dbReference type="GO" id="GO:0036297">
    <property type="term" value="P:interstrand cross-link repair"/>
    <property type="evidence" value="ECO:0007669"/>
    <property type="project" value="TreeGrafter"/>
</dbReference>
<dbReference type="FunCoup" id="V4SLD5">
    <property type="interactions" value="1919"/>
</dbReference>
<dbReference type="Gramene" id="ESR37876">
    <property type="protein sequence ID" value="ESR37876"/>
    <property type="gene ID" value="CICLE_v10028554mg"/>
</dbReference>
<dbReference type="InterPro" id="IPR019190">
    <property type="entry name" value="EXOV"/>
</dbReference>
<evidence type="ECO:0000256" key="1">
    <source>
        <dbReference type="ARBA" id="ARBA00009797"/>
    </source>
</evidence>
<keyword evidence="3" id="KW-1185">Reference proteome</keyword>
<dbReference type="GO" id="GO:0045145">
    <property type="term" value="F:single-stranded DNA 5'-3' DNA exonuclease activity"/>
    <property type="evidence" value="ECO:0007669"/>
    <property type="project" value="InterPro"/>
</dbReference>
<dbReference type="OMA" id="CPDKPLG"/>
<dbReference type="eggNOG" id="KOG4760">
    <property type="taxonomic scope" value="Eukaryota"/>
</dbReference>
<dbReference type="PANTHER" id="PTHR14464:SF4">
    <property type="entry name" value="EXONUCLEASE V"/>
    <property type="match status" value="1"/>
</dbReference>
<sequence length="407" mass="46473">MSGSHADSTQSQDVNSVNVTPDIPIEIVSEEEMALIDAALAAPRCCSPSSSLSLSFASQLQRNARFIHSISFLSKRSFSARTESDIEDLGHLGMTQKRNIIAKSLLDRFRKNRALSVTDVTDTEWCEKKMEFNLLFGSKKVNKVMKVGRARHAELEKEVTEKVKVRVRSTEDIWAVKLFNSITGVNQLLFEGLTRELPILGVIKGVWMVGVIDEIQMPVKETARNPILVDTKTRAQYTLPAESQKRNGRLQLMCYKYMWDNLAADNFPSMQFYDFFSLNSDCILSEEIIEKTSNAGFPAKTLGDLVKYFRNMWNMLPASHNQLLLRYEFQKDQSLLGEEKFAYDYDLFNSQIEVCLEFWKGEREASFTPLEDRWKCRYCQFESVCPAVLKPEITPIPSQTDCNNTPS</sequence>
<accession>V4SLD5</accession>
<organism evidence="2 3">
    <name type="scientific">Citrus clementina</name>
    <name type="common">Clementine</name>
    <name type="synonym">Citrus deliciosa x Citrus sinensis</name>
    <dbReference type="NCBI Taxonomy" id="85681"/>
    <lineage>
        <taxon>Eukaryota</taxon>
        <taxon>Viridiplantae</taxon>
        <taxon>Streptophyta</taxon>
        <taxon>Embryophyta</taxon>
        <taxon>Tracheophyta</taxon>
        <taxon>Spermatophyta</taxon>
        <taxon>Magnoliopsida</taxon>
        <taxon>eudicotyledons</taxon>
        <taxon>Gunneridae</taxon>
        <taxon>Pentapetalae</taxon>
        <taxon>rosids</taxon>
        <taxon>malvids</taxon>
        <taxon>Sapindales</taxon>
        <taxon>Rutaceae</taxon>
        <taxon>Aurantioideae</taxon>
        <taxon>Citrus</taxon>
    </lineage>
</organism>
<dbReference type="Proteomes" id="UP000030687">
    <property type="component" value="Unassembled WGS sequence"/>
</dbReference>
<dbReference type="Pfam" id="PF09810">
    <property type="entry name" value="Exo5"/>
    <property type="match status" value="3"/>
</dbReference>
<dbReference type="InParanoid" id="V4SLD5"/>
<comment type="similarity">
    <text evidence="1">Belongs to the EXO5 family.</text>
</comment>
<dbReference type="GO" id="GO:0005634">
    <property type="term" value="C:nucleus"/>
    <property type="evidence" value="ECO:0007669"/>
    <property type="project" value="TreeGrafter"/>
</dbReference>
<dbReference type="STRING" id="85681.V4SLD5"/>
<dbReference type="AlphaFoldDB" id="V4SLD5"/>
<dbReference type="Gene3D" id="3.90.320.10">
    <property type="match status" value="1"/>
</dbReference>
<reference evidence="2 3" key="1">
    <citation type="submission" date="2013-10" db="EMBL/GenBank/DDBJ databases">
        <authorList>
            <consortium name="International Citrus Genome Consortium"/>
            <person name="Jenkins J."/>
            <person name="Schmutz J."/>
            <person name="Prochnik S."/>
            <person name="Rokhsar D."/>
            <person name="Gmitter F."/>
            <person name="Ollitrault P."/>
            <person name="Machado M."/>
            <person name="Talon M."/>
            <person name="Wincker P."/>
            <person name="Jaillon O."/>
            <person name="Morgante M."/>
        </authorList>
    </citation>
    <scope>NUCLEOTIDE SEQUENCE</scope>
    <source>
        <strain evidence="3">cv. Clemenules</strain>
    </source>
</reference>
<evidence type="ECO:0008006" key="4">
    <source>
        <dbReference type="Google" id="ProtNLM"/>
    </source>
</evidence>